<keyword evidence="2" id="KW-1185">Reference proteome</keyword>
<dbReference type="OrthoDB" id="48384at2"/>
<evidence type="ECO:0000313" key="1">
    <source>
        <dbReference type="EMBL" id="ERJ11080.1"/>
    </source>
</evidence>
<dbReference type="eggNOG" id="ENOG5033017">
    <property type="taxonomic scope" value="Bacteria"/>
</dbReference>
<evidence type="ECO:0000313" key="2">
    <source>
        <dbReference type="Proteomes" id="UP000005707"/>
    </source>
</evidence>
<dbReference type="InParanoid" id="U2FDM5"/>
<comment type="caution">
    <text evidence="1">The sequence shown here is derived from an EMBL/GenBank/DDBJ whole genome shotgun (WGS) entry which is preliminary data.</text>
</comment>
<dbReference type="Pfam" id="PF03682">
    <property type="entry name" value="UPF0158"/>
    <property type="match status" value="1"/>
</dbReference>
<proteinExistence type="predicted"/>
<sequence>MNTSGKAVNLEALADTMENMIEEHLYLLHKHTYEIVDIDYYYYQVVEENEEHDLYHGRLDWEKKVIEQAKDVFEHEDDYLAIPNQYDLNEYQMLKKFCNLLSEADCTSCLQSIQGKGAFRRFKAFIRHIGLENEWYKFRSEKIKEIATLWCKANGLPFNI</sequence>
<dbReference type="AlphaFoldDB" id="U2FDM5"/>
<gene>
    <name evidence="1" type="ORF">HLPCO_002901</name>
</gene>
<reference evidence="1 2" key="1">
    <citation type="journal article" date="2011" name="J. Bacteriol.">
        <title>Genome sequence of Haloplasma contractile, an unusual contractile bacterium from a deep-sea anoxic brine lake.</title>
        <authorList>
            <person name="Antunes A."/>
            <person name="Alam I."/>
            <person name="El Dorry H."/>
            <person name="Siam R."/>
            <person name="Robertson A."/>
            <person name="Bajic V.B."/>
            <person name="Stingl U."/>
        </authorList>
    </citation>
    <scope>NUCLEOTIDE SEQUENCE [LARGE SCALE GENOMIC DNA]</scope>
    <source>
        <strain evidence="1 2">SSD-17B</strain>
    </source>
</reference>
<dbReference type="InterPro" id="IPR005361">
    <property type="entry name" value="UPF0158"/>
</dbReference>
<accession>U2FDM5</accession>
<reference evidence="1 2" key="2">
    <citation type="journal article" date="2013" name="PLoS ONE">
        <title>INDIGO - INtegrated Data Warehouse of MIcrobial GenOmes with Examples from the Red Sea Extremophiles.</title>
        <authorList>
            <person name="Alam I."/>
            <person name="Antunes A."/>
            <person name="Kamau A.A."/>
            <person name="Ba Alawi W."/>
            <person name="Kalkatawi M."/>
            <person name="Stingl U."/>
            <person name="Bajic V.B."/>
        </authorList>
    </citation>
    <scope>NUCLEOTIDE SEQUENCE [LARGE SCALE GENOMIC DNA]</scope>
    <source>
        <strain evidence="1 2">SSD-17B</strain>
    </source>
</reference>
<name>U2FDM5_9MOLU</name>
<organism evidence="1 2">
    <name type="scientific">Haloplasma contractile SSD-17B</name>
    <dbReference type="NCBI Taxonomy" id="1033810"/>
    <lineage>
        <taxon>Bacteria</taxon>
        <taxon>Bacillati</taxon>
        <taxon>Mycoplasmatota</taxon>
        <taxon>Mollicutes</taxon>
        <taxon>Haloplasmatales</taxon>
        <taxon>Haloplasmataceae</taxon>
        <taxon>Haloplasma</taxon>
    </lineage>
</organism>
<protein>
    <submittedName>
        <fullName evidence="1">Uncharacterized protein</fullName>
    </submittedName>
</protein>
<dbReference type="RefSeq" id="WP_008824775.1">
    <property type="nucleotide sequence ID" value="NZ_AFNU02000017.1"/>
</dbReference>
<dbReference type="EMBL" id="AFNU02000017">
    <property type="protein sequence ID" value="ERJ11080.1"/>
    <property type="molecule type" value="Genomic_DNA"/>
</dbReference>
<dbReference type="Proteomes" id="UP000005707">
    <property type="component" value="Unassembled WGS sequence"/>
</dbReference>